<dbReference type="RefSeq" id="WP_183896785.1">
    <property type="nucleotide sequence ID" value="NZ_JACIDV010000007.1"/>
</dbReference>
<evidence type="ECO:0000313" key="2">
    <source>
        <dbReference type="EMBL" id="MBB3946864.1"/>
    </source>
</evidence>
<dbReference type="PANTHER" id="PTHR30411:SF1">
    <property type="entry name" value="CYTOPLASMIC PROTEIN"/>
    <property type="match status" value="1"/>
</dbReference>
<dbReference type="Pfam" id="PF04073">
    <property type="entry name" value="tRNA_edit"/>
    <property type="match status" value="1"/>
</dbReference>
<accession>A0A7W6G2V5</accession>
<comment type="caution">
    <text evidence="2">The sequence shown here is derived from an EMBL/GenBank/DDBJ whole genome shotgun (WGS) entry which is preliminary data.</text>
</comment>
<feature type="domain" description="YbaK/aminoacyl-tRNA synthetase-associated" evidence="1">
    <location>
        <begin position="27"/>
        <end position="140"/>
    </location>
</feature>
<dbReference type="SUPFAM" id="SSF55826">
    <property type="entry name" value="YbaK/ProRS associated domain"/>
    <property type="match status" value="1"/>
</dbReference>
<dbReference type="GO" id="GO:0002161">
    <property type="term" value="F:aminoacyl-tRNA deacylase activity"/>
    <property type="evidence" value="ECO:0007669"/>
    <property type="project" value="InterPro"/>
</dbReference>
<evidence type="ECO:0000313" key="3">
    <source>
        <dbReference type="Proteomes" id="UP000565286"/>
    </source>
</evidence>
<proteinExistence type="predicted"/>
<dbReference type="AlphaFoldDB" id="A0A7W6G2V5"/>
<organism evidence="2 3">
    <name type="scientific">Rhizobium skierniewicense</name>
    <dbReference type="NCBI Taxonomy" id="984260"/>
    <lineage>
        <taxon>Bacteria</taxon>
        <taxon>Pseudomonadati</taxon>
        <taxon>Pseudomonadota</taxon>
        <taxon>Alphaproteobacteria</taxon>
        <taxon>Hyphomicrobiales</taxon>
        <taxon>Rhizobiaceae</taxon>
        <taxon>Rhizobium/Agrobacterium group</taxon>
        <taxon>Rhizobium</taxon>
    </lineage>
</organism>
<sequence length="152" mass="16166">MSLESVREFFARRAPEIGVLVTEDSSATVAMAALAHNVDPDQIAKTICLRAGDIVLLVVTAGTKRLDNRKFRDRFGAKPRMLGGDDVVEVTSHPIGGVCPFGLPSAMPVYCDISLKAYDEVVPAAGATNAAVRIAPDHMAALTAAEWIDVCQ</sequence>
<dbReference type="InterPro" id="IPR036754">
    <property type="entry name" value="YbaK/aa-tRNA-synt-asso_dom_sf"/>
</dbReference>
<dbReference type="CDD" id="cd04333">
    <property type="entry name" value="ProX_deacylase"/>
    <property type="match status" value="1"/>
</dbReference>
<name>A0A7W6G2V5_9HYPH</name>
<reference evidence="2 3" key="1">
    <citation type="submission" date="2020-08" db="EMBL/GenBank/DDBJ databases">
        <title>Genomic Encyclopedia of Type Strains, Phase IV (KMG-IV): sequencing the most valuable type-strain genomes for metagenomic binning, comparative biology and taxonomic classification.</title>
        <authorList>
            <person name="Goeker M."/>
        </authorList>
    </citation>
    <scope>NUCLEOTIDE SEQUENCE [LARGE SCALE GENOMIC DNA]</scope>
    <source>
        <strain evidence="2 3">DSM 26438</strain>
    </source>
</reference>
<gene>
    <name evidence="2" type="ORF">GGQ73_002818</name>
</gene>
<dbReference type="InterPro" id="IPR007214">
    <property type="entry name" value="YbaK/aa-tRNA-synth-assoc-dom"/>
</dbReference>
<dbReference type="Gene3D" id="3.90.960.10">
    <property type="entry name" value="YbaK/aminoacyl-tRNA synthetase-associated domain"/>
    <property type="match status" value="1"/>
</dbReference>
<dbReference type="PANTHER" id="PTHR30411">
    <property type="entry name" value="CYTOPLASMIC PROTEIN"/>
    <property type="match status" value="1"/>
</dbReference>
<dbReference type="Proteomes" id="UP000565286">
    <property type="component" value="Unassembled WGS sequence"/>
</dbReference>
<keyword evidence="3" id="KW-1185">Reference proteome</keyword>
<protein>
    <submittedName>
        <fullName evidence="2">Prolyl-tRNA editing enzyme YbaK/EbsC (Cys-tRNA(Pro) deacylase)</fullName>
    </submittedName>
</protein>
<evidence type="ECO:0000259" key="1">
    <source>
        <dbReference type="Pfam" id="PF04073"/>
    </source>
</evidence>
<dbReference type="EMBL" id="JACIDV010000007">
    <property type="protein sequence ID" value="MBB3946864.1"/>
    <property type="molecule type" value="Genomic_DNA"/>
</dbReference>